<keyword evidence="2 3" id="KW-0378">Hydrolase</keyword>
<name>A0A1G1ZN96_9BACT</name>
<sequence>MPSRGSVEKVFETPWFDIEKETLRSPKTHKGKTYYRLNCPNGVIIIAKTRDRKLILVRQFRPSLNRYTLELPAGFIDEGETPEFAASRELMEETGYLCSRMELIGSGNAMAERVNSRAFIVCGRNALREVGSRKEDGIKTLLVSRDRLEYLIANGKFDNLNALGSLFLAERRGFFDD</sequence>
<evidence type="ECO:0000313" key="5">
    <source>
        <dbReference type="EMBL" id="OGY66062.1"/>
    </source>
</evidence>
<evidence type="ECO:0000313" key="6">
    <source>
        <dbReference type="Proteomes" id="UP000178517"/>
    </source>
</evidence>
<dbReference type="PANTHER" id="PTHR11839:SF18">
    <property type="entry name" value="NUDIX HYDROLASE DOMAIN-CONTAINING PROTEIN"/>
    <property type="match status" value="1"/>
</dbReference>
<dbReference type="Gene3D" id="3.90.79.10">
    <property type="entry name" value="Nucleoside Triphosphate Pyrophosphohydrolase"/>
    <property type="match status" value="1"/>
</dbReference>
<dbReference type="PRINTS" id="PR00502">
    <property type="entry name" value="NUDIXFAMILY"/>
</dbReference>
<dbReference type="PANTHER" id="PTHR11839">
    <property type="entry name" value="UDP/ADP-SUGAR PYROPHOSPHATASE"/>
    <property type="match status" value="1"/>
</dbReference>
<dbReference type="GO" id="GO:0006753">
    <property type="term" value="P:nucleoside phosphate metabolic process"/>
    <property type="evidence" value="ECO:0007669"/>
    <property type="project" value="TreeGrafter"/>
</dbReference>
<proteinExistence type="inferred from homology"/>
<gene>
    <name evidence="5" type="ORF">A3A04_00655</name>
</gene>
<dbReference type="GO" id="GO:0019693">
    <property type="term" value="P:ribose phosphate metabolic process"/>
    <property type="evidence" value="ECO:0007669"/>
    <property type="project" value="TreeGrafter"/>
</dbReference>
<dbReference type="AlphaFoldDB" id="A0A1G1ZN96"/>
<comment type="similarity">
    <text evidence="3">Belongs to the Nudix hydrolase family.</text>
</comment>
<dbReference type="CDD" id="cd03424">
    <property type="entry name" value="NUDIX_ADPRase_Nudt5_UGPPase_Nudt14"/>
    <property type="match status" value="1"/>
</dbReference>
<evidence type="ECO:0000256" key="1">
    <source>
        <dbReference type="ARBA" id="ARBA00001946"/>
    </source>
</evidence>
<comment type="caution">
    <text evidence="5">The sequence shown here is derived from an EMBL/GenBank/DDBJ whole genome shotgun (WGS) entry which is preliminary data.</text>
</comment>
<protein>
    <recommendedName>
        <fullName evidence="4">Nudix hydrolase domain-containing protein</fullName>
    </recommendedName>
</protein>
<dbReference type="GO" id="GO:0016462">
    <property type="term" value="F:pyrophosphatase activity"/>
    <property type="evidence" value="ECO:0007669"/>
    <property type="project" value="UniProtKB-ARBA"/>
</dbReference>
<feature type="domain" description="Nudix hydrolase" evidence="4">
    <location>
        <begin position="36"/>
        <end position="165"/>
    </location>
</feature>
<dbReference type="InterPro" id="IPR000086">
    <property type="entry name" value="NUDIX_hydrolase_dom"/>
</dbReference>
<accession>A0A1G1ZN96</accession>
<evidence type="ECO:0000256" key="2">
    <source>
        <dbReference type="ARBA" id="ARBA00022801"/>
    </source>
</evidence>
<dbReference type="EMBL" id="MHJI01000010">
    <property type="protein sequence ID" value="OGY66062.1"/>
    <property type="molecule type" value="Genomic_DNA"/>
</dbReference>
<evidence type="ECO:0000259" key="4">
    <source>
        <dbReference type="PROSITE" id="PS51462"/>
    </source>
</evidence>
<dbReference type="InterPro" id="IPR020084">
    <property type="entry name" value="NUDIX_hydrolase_CS"/>
</dbReference>
<dbReference type="PROSITE" id="PS00893">
    <property type="entry name" value="NUDIX_BOX"/>
    <property type="match status" value="1"/>
</dbReference>
<dbReference type="PROSITE" id="PS51462">
    <property type="entry name" value="NUDIX"/>
    <property type="match status" value="1"/>
</dbReference>
<dbReference type="STRING" id="1798406.A3A04_00655"/>
<organism evidence="5 6">
    <name type="scientific">Candidatus Harrisonbacteria bacterium RIFCSPLOWO2_01_FULL_40_28</name>
    <dbReference type="NCBI Taxonomy" id="1798406"/>
    <lineage>
        <taxon>Bacteria</taxon>
        <taxon>Candidatus Harrisoniibacteriota</taxon>
    </lineage>
</organism>
<evidence type="ECO:0000256" key="3">
    <source>
        <dbReference type="RuleBase" id="RU003476"/>
    </source>
</evidence>
<comment type="cofactor">
    <cofactor evidence="1">
        <name>Mg(2+)</name>
        <dbReference type="ChEBI" id="CHEBI:18420"/>
    </cofactor>
</comment>
<dbReference type="InterPro" id="IPR020476">
    <property type="entry name" value="Nudix_hydrolase"/>
</dbReference>
<dbReference type="InterPro" id="IPR015797">
    <property type="entry name" value="NUDIX_hydrolase-like_dom_sf"/>
</dbReference>
<dbReference type="Proteomes" id="UP000178517">
    <property type="component" value="Unassembled WGS sequence"/>
</dbReference>
<reference evidence="5 6" key="1">
    <citation type="journal article" date="2016" name="Nat. Commun.">
        <title>Thousands of microbial genomes shed light on interconnected biogeochemical processes in an aquifer system.</title>
        <authorList>
            <person name="Anantharaman K."/>
            <person name="Brown C.T."/>
            <person name="Hug L.A."/>
            <person name="Sharon I."/>
            <person name="Castelle C.J."/>
            <person name="Probst A.J."/>
            <person name="Thomas B.C."/>
            <person name="Singh A."/>
            <person name="Wilkins M.J."/>
            <person name="Karaoz U."/>
            <person name="Brodie E.L."/>
            <person name="Williams K.H."/>
            <person name="Hubbard S.S."/>
            <person name="Banfield J.F."/>
        </authorList>
    </citation>
    <scope>NUCLEOTIDE SEQUENCE [LARGE SCALE GENOMIC DNA]</scope>
</reference>
<dbReference type="SUPFAM" id="SSF55811">
    <property type="entry name" value="Nudix"/>
    <property type="match status" value="1"/>
</dbReference>
<dbReference type="Pfam" id="PF00293">
    <property type="entry name" value="NUDIX"/>
    <property type="match status" value="1"/>
</dbReference>